<dbReference type="SMART" id="SM00248">
    <property type="entry name" value="ANK"/>
    <property type="match status" value="2"/>
</dbReference>
<evidence type="ECO:0000313" key="4">
    <source>
        <dbReference type="EMBL" id="MBI5252378.1"/>
    </source>
</evidence>
<dbReference type="InterPro" id="IPR036770">
    <property type="entry name" value="Ankyrin_rpt-contain_sf"/>
</dbReference>
<comment type="caution">
    <text evidence="4">The sequence shown here is derived from an EMBL/GenBank/DDBJ whole genome shotgun (WGS) entry which is preliminary data.</text>
</comment>
<evidence type="ECO:0000256" key="1">
    <source>
        <dbReference type="ARBA" id="ARBA00022737"/>
    </source>
</evidence>
<keyword evidence="1" id="KW-0677">Repeat</keyword>
<feature type="repeat" description="ANK" evidence="3">
    <location>
        <begin position="64"/>
        <end position="96"/>
    </location>
</feature>
<name>A0A9D6V7X7_9BACT</name>
<gene>
    <name evidence="4" type="ORF">HY912_23025</name>
</gene>
<dbReference type="PROSITE" id="PS50297">
    <property type="entry name" value="ANK_REP_REGION"/>
    <property type="match status" value="1"/>
</dbReference>
<keyword evidence="2 3" id="KW-0040">ANK repeat</keyword>
<dbReference type="PANTHER" id="PTHR24171">
    <property type="entry name" value="ANKYRIN REPEAT DOMAIN-CONTAINING PROTEIN 39-RELATED"/>
    <property type="match status" value="1"/>
</dbReference>
<dbReference type="AlphaFoldDB" id="A0A9D6V7X7"/>
<dbReference type="PROSITE" id="PS50088">
    <property type="entry name" value="ANK_REPEAT"/>
    <property type="match status" value="1"/>
</dbReference>
<organism evidence="4 5">
    <name type="scientific">Desulfomonile tiedjei</name>
    <dbReference type="NCBI Taxonomy" id="2358"/>
    <lineage>
        <taxon>Bacteria</taxon>
        <taxon>Pseudomonadati</taxon>
        <taxon>Thermodesulfobacteriota</taxon>
        <taxon>Desulfomonilia</taxon>
        <taxon>Desulfomonilales</taxon>
        <taxon>Desulfomonilaceae</taxon>
        <taxon>Desulfomonile</taxon>
    </lineage>
</organism>
<accession>A0A9D6V7X7</accession>
<dbReference type="Gene3D" id="1.25.40.20">
    <property type="entry name" value="Ankyrin repeat-containing domain"/>
    <property type="match status" value="1"/>
</dbReference>
<evidence type="ECO:0000313" key="5">
    <source>
        <dbReference type="Proteomes" id="UP000807825"/>
    </source>
</evidence>
<reference evidence="4" key="1">
    <citation type="submission" date="2020-07" db="EMBL/GenBank/DDBJ databases">
        <title>Huge and variable diversity of episymbiotic CPR bacteria and DPANN archaea in groundwater ecosystems.</title>
        <authorList>
            <person name="He C.Y."/>
            <person name="Keren R."/>
            <person name="Whittaker M."/>
            <person name="Farag I.F."/>
            <person name="Doudna J."/>
            <person name="Cate J.H.D."/>
            <person name="Banfield J.F."/>
        </authorList>
    </citation>
    <scope>NUCLEOTIDE SEQUENCE</scope>
    <source>
        <strain evidence="4">NC_groundwater_1664_Pr3_B-0.1um_52_9</strain>
    </source>
</reference>
<dbReference type="InterPro" id="IPR002110">
    <property type="entry name" value="Ankyrin_rpt"/>
</dbReference>
<proteinExistence type="predicted"/>
<dbReference type="Proteomes" id="UP000807825">
    <property type="component" value="Unassembled WGS sequence"/>
</dbReference>
<dbReference type="EMBL" id="JACRDE010000600">
    <property type="protein sequence ID" value="MBI5252378.1"/>
    <property type="molecule type" value="Genomic_DNA"/>
</dbReference>
<sequence length="122" mass="13298">MRKADPRSFVGMLWLVISILVAIGQCFAEKGINDALIDAATRGDLSDVNTALDKGADVNARDKFGRTPLHWAAYKGHVEAMKSLLSRGADIDSQRMEESHVPRHPISIGPLSTPLYSAILNK</sequence>
<evidence type="ECO:0000256" key="3">
    <source>
        <dbReference type="PROSITE-ProRule" id="PRU00023"/>
    </source>
</evidence>
<evidence type="ECO:0000256" key="2">
    <source>
        <dbReference type="ARBA" id="ARBA00023043"/>
    </source>
</evidence>
<dbReference type="Pfam" id="PF12796">
    <property type="entry name" value="Ank_2"/>
    <property type="match status" value="1"/>
</dbReference>
<protein>
    <submittedName>
        <fullName evidence="4">Ankyrin repeat domain-containing protein</fullName>
    </submittedName>
</protein>
<dbReference type="SUPFAM" id="SSF48403">
    <property type="entry name" value="Ankyrin repeat"/>
    <property type="match status" value="1"/>
</dbReference>